<comment type="subcellular location">
    <subcellularLocation>
        <location evidence="1 12">Mitochondrion inner membrane</location>
        <topology evidence="1 12">Multi-pass membrane protein</topology>
    </subcellularLocation>
</comment>
<keyword evidence="6 12" id="KW-0809">Transit peptide</keyword>
<feature type="compositionally biased region" description="Polar residues" evidence="13">
    <location>
        <begin position="15"/>
        <end position="35"/>
    </location>
</feature>
<dbReference type="GO" id="GO:0006121">
    <property type="term" value="P:mitochondrial electron transport, succinate to ubiquinone"/>
    <property type="evidence" value="ECO:0007669"/>
    <property type="project" value="TreeGrafter"/>
</dbReference>
<evidence type="ECO:0000313" key="15">
    <source>
        <dbReference type="Proteomes" id="UP000054144"/>
    </source>
</evidence>
<organism evidence="14 15">
    <name type="scientific">Fistulina hepatica ATCC 64428</name>
    <dbReference type="NCBI Taxonomy" id="1128425"/>
    <lineage>
        <taxon>Eukaryota</taxon>
        <taxon>Fungi</taxon>
        <taxon>Dikarya</taxon>
        <taxon>Basidiomycota</taxon>
        <taxon>Agaricomycotina</taxon>
        <taxon>Agaricomycetes</taxon>
        <taxon>Agaricomycetidae</taxon>
        <taxon>Agaricales</taxon>
        <taxon>Fistulinaceae</taxon>
        <taxon>Fistulina</taxon>
    </lineage>
</organism>
<dbReference type="GO" id="GO:0048039">
    <property type="term" value="F:ubiquinone binding"/>
    <property type="evidence" value="ECO:0007669"/>
    <property type="project" value="TreeGrafter"/>
</dbReference>
<dbReference type="GO" id="GO:0046872">
    <property type="term" value="F:metal ion binding"/>
    <property type="evidence" value="ECO:0007669"/>
    <property type="project" value="UniProtKB-KW"/>
</dbReference>
<dbReference type="GO" id="GO:0020037">
    <property type="term" value="F:heme binding"/>
    <property type="evidence" value="ECO:0007669"/>
    <property type="project" value="TreeGrafter"/>
</dbReference>
<evidence type="ECO:0000256" key="5">
    <source>
        <dbReference type="ARBA" id="ARBA00022792"/>
    </source>
</evidence>
<keyword evidence="11" id="KW-0408">Iron</keyword>
<comment type="similarity">
    <text evidence="2 12">Belongs to the CybS family.</text>
</comment>
<dbReference type="Proteomes" id="UP000054144">
    <property type="component" value="Unassembled WGS sequence"/>
</dbReference>
<proteinExistence type="inferred from homology"/>
<evidence type="ECO:0000256" key="3">
    <source>
        <dbReference type="ARBA" id="ARBA00022448"/>
    </source>
</evidence>
<dbReference type="GO" id="GO:0005743">
    <property type="term" value="C:mitochondrial inner membrane"/>
    <property type="evidence" value="ECO:0007669"/>
    <property type="project" value="UniProtKB-SubCell"/>
</dbReference>
<dbReference type="OrthoDB" id="18577at2759"/>
<dbReference type="Pfam" id="PF05328">
    <property type="entry name" value="CybS"/>
    <property type="match status" value="1"/>
</dbReference>
<evidence type="ECO:0000256" key="9">
    <source>
        <dbReference type="ARBA" id="ARBA00023136"/>
    </source>
</evidence>
<dbReference type="GO" id="GO:0006099">
    <property type="term" value="P:tricarboxylic acid cycle"/>
    <property type="evidence" value="ECO:0007669"/>
    <property type="project" value="TreeGrafter"/>
</dbReference>
<dbReference type="CDD" id="cd03496">
    <property type="entry name" value="SQR_TypeC_CybS"/>
    <property type="match status" value="1"/>
</dbReference>
<dbReference type="PANTHER" id="PTHR13337">
    <property type="entry name" value="SUCCINATE DEHYDROGENASE"/>
    <property type="match status" value="1"/>
</dbReference>
<keyword evidence="15" id="KW-1185">Reference proteome</keyword>
<evidence type="ECO:0000256" key="6">
    <source>
        <dbReference type="ARBA" id="ARBA00022946"/>
    </source>
</evidence>
<dbReference type="EMBL" id="KN881627">
    <property type="protein sequence ID" value="KIY53280.1"/>
    <property type="molecule type" value="Genomic_DNA"/>
</dbReference>
<dbReference type="Gene3D" id="1.20.1300.10">
    <property type="entry name" value="Fumarate reductase/succinate dehydrogenase, transmembrane subunit"/>
    <property type="match status" value="1"/>
</dbReference>
<dbReference type="InterPro" id="IPR007992">
    <property type="entry name" value="CybS"/>
</dbReference>
<evidence type="ECO:0000256" key="10">
    <source>
        <dbReference type="PIRSR" id="PIRSR607992-1"/>
    </source>
</evidence>
<protein>
    <recommendedName>
        <fullName evidence="12">Succinate dehydrogenase [ubiquinone] cytochrome b small subunit</fullName>
    </recommendedName>
</protein>
<evidence type="ECO:0000256" key="8">
    <source>
        <dbReference type="ARBA" id="ARBA00023128"/>
    </source>
</evidence>
<evidence type="ECO:0000256" key="4">
    <source>
        <dbReference type="ARBA" id="ARBA00022692"/>
    </source>
</evidence>
<evidence type="ECO:0000313" key="14">
    <source>
        <dbReference type="EMBL" id="KIY53280.1"/>
    </source>
</evidence>
<keyword evidence="5 12" id="KW-0999">Mitochondrion inner membrane</keyword>
<keyword evidence="8 12" id="KW-0496">Mitochondrion</keyword>
<keyword evidence="9 12" id="KW-0472">Membrane</keyword>
<feature type="binding site" evidence="10">
    <location>
        <position position="134"/>
    </location>
    <ligand>
        <name>a ubiquinone</name>
        <dbReference type="ChEBI" id="CHEBI:16389"/>
        <note>ligand shared with IP/SDHB</note>
    </ligand>
</feature>
<evidence type="ECO:0000256" key="12">
    <source>
        <dbReference type="RuleBase" id="RU364031"/>
    </source>
</evidence>
<reference evidence="14 15" key="1">
    <citation type="journal article" date="2015" name="Fungal Genet. Biol.">
        <title>Evolution of novel wood decay mechanisms in Agaricales revealed by the genome sequences of Fistulina hepatica and Cylindrobasidium torrendii.</title>
        <authorList>
            <person name="Floudas D."/>
            <person name="Held B.W."/>
            <person name="Riley R."/>
            <person name="Nagy L.G."/>
            <person name="Koehler G."/>
            <person name="Ransdell A.S."/>
            <person name="Younus H."/>
            <person name="Chow J."/>
            <person name="Chiniquy J."/>
            <person name="Lipzen A."/>
            <person name="Tritt A."/>
            <person name="Sun H."/>
            <person name="Haridas S."/>
            <person name="LaButti K."/>
            <person name="Ohm R.A."/>
            <person name="Kues U."/>
            <person name="Blanchette R.A."/>
            <person name="Grigoriev I.V."/>
            <person name="Minto R.E."/>
            <person name="Hibbett D.S."/>
        </authorList>
    </citation>
    <scope>NUCLEOTIDE SEQUENCE [LARGE SCALE GENOMIC DNA]</scope>
    <source>
        <strain evidence="14 15">ATCC 64428</strain>
    </source>
</reference>
<dbReference type="InterPro" id="IPR034804">
    <property type="entry name" value="SQR/QFR_C/D"/>
</dbReference>
<keyword evidence="7" id="KW-1133">Transmembrane helix</keyword>
<evidence type="ECO:0000256" key="2">
    <source>
        <dbReference type="ARBA" id="ARBA00007294"/>
    </source>
</evidence>
<keyword evidence="3" id="KW-0813">Transport</keyword>
<dbReference type="PANTHER" id="PTHR13337:SF2">
    <property type="entry name" value="SUCCINATE DEHYDROGENASE [UBIQUINONE] CYTOCHROME B SMALL SUBUNIT, MITOCHONDRIAL"/>
    <property type="match status" value="1"/>
</dbReference>
<sequence length="182" mass="19710">MKICPAFSRAVEQQQGESGYRLTNSRAASSQTTDLSDSDALYVPGGPIYKGTVNDPTTFPPPSPAHGSYHWSFERLLSVALVPLTMTAFVTTGSNYPIVDGLLSASLVMHSHIGVFRAPLTAPLNQFDAVLVDYIHKRKFPVLGRIATWTLRAATAAVLVGLYQFNTNDVGLTELIARAWTA</sequence>
<dbReference type="AlphaFoldDB" id="A0A0D7AN48"/>
<evidence type="ECO:0000256" key="7">
    <source>
        <dbReference type="ARBA" id="ARBA00022989"/>
    </source>
</evidence>
<evidence type="ECO:0000256" key="11">
    <source>
        <dbReference type="PIRSR" id="PIRSR607992-2"/>
    </source>
</evidence>
<evidence type="ECO:0000256" key="1">
    <source>
        <dbReference type="ARBA" id="ARBA00004448"/>
    </source>
</evidence>
<keyword evidence="11" id="KW-0479">Metal-binding</keyword>
<keyword evidence="4" id="KW-0812">Transmembrane</keyword>
<name>A0A0D7AN48_9AGAR</name>
<evidence type="ECO:0000256" key="13">
    <source>
        <dbReference type="SAM" id="MobiDB-lite"/>
    </source>
</evidence>
<feature type="region of interest" description="Disordered" evidence="13">
    <location>
        <begin position="15"/>
        <end position="40"/>
    </location>
</feature>
<feature type="binding site" description="axial binding residue" evidence="11">
    <location>
        <position position="110"/>
    </location>
    <ligand>
        <name>heme b</name>
        <dbReference type="ChEBI" id="CHEBI:60344"/>
        <note>ligand shared with SDHC</note>
    </ligand>
    <ligandPart>
        <name>Fe</name>
        <dbReference type="ChEBI" id="CHEBI:18248"/>
    </ligandPart>
</feature>
<accession>A0A0D7AN48</accession>
<gene>
    <name evidence="14" type="ORF">FISHEDRAFT_55354</name>
</gene>